<evidence type="ECO:0000313" key="3">
    <source>
        <dbReference type="Proteomes" id="UP001249076"/>
    </source>
</evidence>
<name>A0AAJ2F0X4_ACIDE</name>
<accession>A0AAJ2F0X4</accession>
<evidence type="ECO:0000313" key="2">
    <source>
        <dbReference type="EMBL" id="MDR6837088.1"/>
    </source>
</evidence>
<dbReference type="AlphaFoldDB" id="A0AAJ2F0X4"/>
<dbReference type="Proteomes" id="UP001249076">
    <property type="component" value="Unassembled WGS sequence"/>
</dbReference>
<reference evidence="1 3" key="1">
    <citation type="submission" date="2023-07" db="EMBL/GenBank/DDBJ databases">
        <title>Sorghum-associated microbial communities from plants grown in Nebraska, USA.</title>
        <authorList>
            <person name="Schachtman D."/>
        </authorList>
    </citation>
    <scope>NUCLEOTIDE SEQUENCE</scope>
    <source>
        <strain evidence="2 3">BE105</strain>
        <strain evidence="1">BE69</strain>
    </source>
</reference>
<proteinExistence type="predicted"/>
<dbReference type="RefSeq" id="WP_209817045.1">
    <property type="nucleotide sequence ID" value="NZ_JAVDTL010000002.1"/>
</dbReference>
<organism evidence="1 4">
    <name type="scientific">Acidovorax delafieldii</name>
    <name type="common">Pseudomonas delafieldii</name>
    <dbReference type="NCBI Taxonomy" id="47920"/>
    <lineage>
        <taxon>Bacteria</taxon>
        <taxon>Pseudomonadati</taxon>
        <taxon>Pseudomonadota</taxon>
        <taxon>Betaproteobacteria</taxon>
        <taxon>Burkholderiales</taxon>
        <taxon>Comamonadaceae</taxon>
        <taxon>Acidovorax</taxon>
    </lineage>
</organism>
<keyword evidence="3" id="KW-1185">Reference proteome</keyword>
<dbReference type="EMBL" id="JAVDTL010000002">
    <property type="protein sequence ID" value="MDR6765974.1"/>
    <property type="molecule type" value="Genomic_DNA"/>
</dbReference>
<dbReference type="EMBL" id="JAVDTS010000002">
    <property type="protein sequence ID" value="MDR6837088.1"/>
    <property type="molecule type" value="Genomic_DNA"/>
</dbReference>
<protein>
    <submittedName>
        <fullName evidence="1">Uncharacterized protein</fullName>
    </submittedName>
</protein>
<gene>
    <name evidence="1" type="ORF">J2W88_001239</name>
    <name evidence="2" type="ORF">J2W93_001916</name>
</gene>
<dbReference type="Proteomes" id="UP001253458">
    <property type="component" value="Unassembled WGS sequence"/>
</dbReference>
<evidence type="ECO:0000313" key="4">
    <source>
        <dbReference type="Proteomes" id="UP001253458"/>
    </source>
</evidence>
<evidence type="ECO:0000313" key="1">
    <source>
        <dbReference type="EMBL" id="MDR6765974.1"/>
    </source>
</evidence>
<sequence length="171" mass="17532">MVLVKTPAGQEALKDRHGSLSSRQRSAFILFDGKRTTGEILAATAAMGITQDDVQAMIAQGLLAPVGGQMPAAAANPVVGPAAAALAEAPATDLGTVASPVEGSGRSPMERYKAAYPIATELTAGLGLRGFRLNLAVEGAGSFEDLAALAPKIREAVGDAKFERLDKALFD</sequence>
<comment type="caution">
    <text evidence="1">The sequence shown here is derived from an EMBL/GenBank/DDBJ whole genome shotgun (WGS) entry which is preliminary data.</text>
</comment>